<sequence length="48" mass="5938">MKHPFLMAILSKKKKTELERVLFLVFMLFLMKINLKFYLIFATIFKRR</sequence>
<evidence type="ECO:0000313" key="2">
    <source>
        <dbReference type="EMBL" id="EJB30106.1"/>
    </source>
</evidence>
<reference evidence="2 3" key="1">
    <citation type="journal article" date="2013" name="Pathog. Dis.">
        <title>Genome sequences of 65 Helicobacter pylori strains isolated from asymptomatic individuals and patients with gastric cancer, peptic ulcer disease, or gastritis.</title>
        <authorList>
            <person name="Blanchard T.G."/>
            <person name="Czinn S.J."/>
            <person name="Correa P."/>
            <person name="Nakazawa T."/>
            <person name="Keelan M."/>
            <person name="Morningstar L."/>
            <person name="Santana-Cruz I."/>
            <person name="Maroo A."/>
            <person name="McCracken C."/>
            <person name="Shefchek K."/>
            <person name="Daugherty S."/>
            <person name="Song Y."/>
            <person name="Fraser C.M."/>
            <person name="Fricke W.F."/>
        </authorList>
    </citation>
    <scope>NUCLEOTIDE SEQUENCE [LARGE SCALE GENOMIC DNA]</scope>
    <source>
        <strain evidence="2 3">NQ4200</strain>
    </source>
</reference>
<organism evidence="2 3">
    <name type="scientific">Helicobacter pylori NQ4200</name>
    <dbReference type="NCBI Taxonomy" id="992024"/>
    <lineage>
        <taxon>Bacteria</taxon>
        <taxon>Pseudomonadati</taxon>
        <taxon>Campylobacterota</taxon>
        <taxon>Epsilonproteobacteria</taxon>
        <taxon>Campylobacterales</taxon>
        <taxon>Helicobacteraceae</taxon>
        <taxon>Helicobacter</taxon>
    </lineage>
</organism>
<comment type="caution">
    <text evidence="2">The sequence shown here is derived from an EMBL/GenBank/DDBJ whole genome shotgun (WGS) entry which is preliminary data.</text>
</comment>
<keyword evidence="1" id="KW-0472">Membrane</keyword>
<keyword evidence="1" id="KW-0812">Transmembrane</keyword>
<proteinExistence type="predicted"/>
<dbReference type="EMBL" id="AKNS01000003">
    <property type="protein sequence ID" value="EJB30106.1"/>
    <property type="molecule type" value="Genomic_DNA"/>
</dbReference>
<evidence type="ECO:0000313" key="3">
    <source>
        <dbReference type="Proteomes" id="UP000003358"/>
    </source>
</evidence>
<feature type="transmembrane region" description="Helical" evidence="1">
    <location>
        <begin position="21"/>
        <end position="45"/>
    </location>
</feature>
<protein>
    <submittedName>
        <fullName evidence="2">Uncharacterized protein</fullName>
    </submittedName>
</protein>
<accession>I9Q6B3</accession>
<evidence type="ECO:0000256" key="1">
    <source>
        <dbReference type="SAM" id="Phobius"/>
    </source>
</evidence>
<keyword evidence="1" id="KW-1133">Transmembrane helix</keyword>
<name>I9Q6B3_HELPX</name>
<dbReference type="Proteomes" id="UP000003358">
    <property type="component" value="Unassembled WGS sequence"/>
</dbReference>
<gene>
    <name evidence="2" type="ORF">HPNQ4200_0426</name>
</gene>
<dbReference type="AlphaFoldDB" id="I9Q6B3"/>
<dbReference type="PATRIC" id="fig|992024.3.peg.406"/>